<dbReference type="Pfam" id="PF03140">
    <property type="entry name" value="DUF247"/>
    <property type="match status" value="2"/>
</dbReference>
<feature type="compositionally biased region" description="Basic and acidic residues" evidence="1">
    <location>
        <begin position="302"/>
        <end position="324"/>
    </location>
</feature>
<protein>
    <submittedName>
        <fullName evidence="2">Uncharacterized protein</fullName>
    </submittedName>
</protein>
<dbReference type="PANTHER" id="PTHR31170">
    <property type="entry name" value="BNAC04G53230D PROTEIN"/>
    <property type="match status" value="1"/>
</dbReference>
<keyword evidence="3" id="KW-1185">Reference proteome</keyword>
<dbReference type="PANTHER" id="PTHR31170:SF9">
    <property type="entry name" value="PROTEIN, PUTATIVE (DUF247)-RELATED"/>
    <property type="match status" value="1"/>
</dbReference>
<organism evidence="2 3">
    <name type="scientific">Dipteronia dyeriana</name>
    <dbReference type="NCBI Taxonomy" id="168575"/>
    <lineage>
        <taxon>Eukaryota</taxon>
        <taxon>Viridiplantae</taxon>
        <taxon>Streptophyta</taxon>
        <taxon>Embryophyta</taxon>
        <taxon>Tracheophyta</taxon>
        <taxon>Spermatophyta</taxon>
        <taxon>Magnoliopsida</taxon>
        <taxon>eudicotyledons</taxon>
        <taxon>Gunneridae</taxon>
        <taxon>Pentapetalae</taxon>
        <taxon>rosids</taxon>
        <taxon>malvids</taxon>
        <taxon>Sapindales</taxon>
        <taxon>Sapindaceae</taxon>
        <taxon>Hippocastanoideae</taxon>
        <taxon>Acereae</taxon>
        <taxon>Dipteronia</taxon>
    </lineage>
</organism>
<feature type="compositionally biased region" description="Basic and acidic residues" evidence="1">
    <location>
        <begin position="36"/>
        <end position="47"/>
    </location>
</feature>
<evidence type="ECO:0000313" key="3">
    <source>
        <dbReference type="Proteomes" id="UP001280121"/>
    </source>
</evidence>
<gene>
    <name evidence="2" type="ORF">Ddye_018268</name>
</gene>
<sequence length="560" mass="64344">MEKNELSRITDLHDPTHQAISMCAFLNRFEEGDRGVHDKDYFKRPDNNDLESSSSKHEQHQPNDTKIEIEGLEAFVGAVYKLKEIHGPVSQCCIYKVPKELRKINGQAYTPQVISIGPFHHGNKALVEMEKQKLRYVSEFQQKREGGAEKLKEFKRFIQYNEQQIRNCYQENSSLKSSEFVNMILRDAVFIIQFFLKNSEGVKRRRGFDFFLDTACVKAAIACDLQLLENQLPYLLLQNLFAIYYETSLHEFVKNDRLSKLSHRFFFDPKDGVFLKPKKEIQHFTDLRRYFLLTDFLPRDQKQGDDVRDSPTARDQKQGKHVRDLPTATKLHGSGVKFKVKKVKKLSESGSSSKLHGSGVQEIEGGSSLEISCDYVRAMRIPGFKGCEIPIPFIKELKLKIPGFKGCEIRIPFISELQLQIPRLEIDDRSESLYRNMMALELCHYPSKTHICNFILLMDFLINTEKDVDLFVEQEIILGLLGDNAAVAKMFNNLGLQITPSFSVYRDIGEKLKAHYARPWNRTMATLKTVYFGDVWKGTATVAAFILLLLTGAQTIFSAP</sequence>
<dbReference type="EMBL" id="JANJYI010000005">
    <property type="protein sequence ID" value="KAK2650779.1"/>
    <property type="molecule type" value="Genomic_DNA"/>
</dbReference>
<feature type="region of interest" description="Disordered" evidence="1">
    <location>
        <begin position="36"/>
        <end position="65"/>
    </location>
</feature>
<reference evidence="2" key="1">
    <citation type="journal article" date="2023" name="Plant J.">
        <title>Genome sequences and population genomics provide insights into the demographic history, inbreeding, and mutation load of two 'living fossil' tree species of Dipteronia.</title>
        <authorList>
            <person name="Feng Y."/>
            <person name="Comes H.P."/>
            <person name="Chen J."/>
            <person name="Zhu S."/>
            <person name="Lu R."/>
            <person name="Zhang X."/>
            <person name="Li P."/>
            <person name="Qiu J."/>
            <person name="Olsen K.M."/>
            <person name="Qiu Y."/>
        </authorList>
    </citation>
    <scope>NUCLEOTIDE SEQUENCE</scope>
    <source>
        <strain evidence="2">KIB01</strain>
    </source>
</reference>
<feature type="region of interest" description="Disordered" evidence="1">
    <location>
        <begin position="302"/>
        <end position="326"/>
    </location>
</feature>
<proteinExistence type="predicted"/>
<dbReference type="Proteomes" id="UP001280121">
    <property type="component" value="Unassembled WGS sequence"/>
</dbReference>
<name>A0AAD9UB30_9ROSI</name>
<dbReference type="InterPro" id="IPR004158">
    <property type="entry name" value="DUF247_pln"/>
</dbReference>
<feature type="compositionally biased region" description="Basic and acidic residues" evidence="1">
    <location>
        <begin position="54"/>
        <end position="65"/>
    </location>
</feature>
<comment type="caution">
    <text evidence="2">The sequence shown here is derived from an EMBL/GenBank/DDBJ whole genome shotgun (WGS) entry which is preliminary data.</text>
</comment>
<dbReference type="AlphaFoldDB" id="A0AAD9UB30"/>
<evidence type="ECO:0000313" key="2">
    <source>
        <dbReference type="EMBL" id="KAK2650779.1"/>
    </source>
</evidence>
<evidence type="ECO:0000256" key="1">
    <source>
        <dbReference type="SAM" id="MobiDB-lite"/>
    </source>
</evidence>
<accession>A0AAD9UB30</accession>